<organism evidence="2 3">
    <name type="scientific">Trypanosoma rangeli</name>
    <dbReference type="NCBI Taxonomy" id="5698"/>
    <lineage>
        <taxon>Eukaryota</taxon>
        <taxon>Discoba</taxon>
        <taxon>Euglenozoa</taxon>
        <taxon>Kinetoplastea</taxon>
        <taxon>Metakinetoplastina</taxon>
        <taxon>Trypanosomatida</taxon>
        <taxon>Trypanosomatidae</taxon>
        <taxon>Trypanosoma</taxon>
        <taxon>Herpetosoma</taxon>
    </lineage>
</organism>
<protein>
    <submittedName>
        <fullName evidence="2">Uncharacterized protein</fullName>
    </submittedName>
</protein>
<accession>A0A3R7MRN0</accession>
<dbReference type="GeneID" id="40327617"/>
<name>A0A3R7MRN0_TRYRA</name>
<dbReference type="AlphaFoldDB" id="A0A3R7MRN0"/>
<evidence type="ECO:0000256" key="1">
    <source>
        <dbReference type="SAM" id="Phobius"/>
    </source>
</evidence>
<dbReference type="RefSeq" id="XP_029239604.1">
    <property type="nucleotide sequence ID" value="XM_029380637.1"/>
</dbReference>
<keyword evidence="3" id="KW-1185">Reference proteome</keyword>
<feature type="transmembrane region" description="Helical" evidence="1">
    <location>
        <begin position="294"/>
        <end position="312"/>
    </location>
</feature>
<keyword evidence="1" id="KW-0812">Transmembrane</keyword>
<reference evidence="2 3" key="1">
    <citation type="journal article" date="2018" name="BMC Genomics">
        <title>Genomic comparison of Trypanosoma conorhini and Trypanosoma rangeli to Trypanosoma cruzi strains of high and low virulence.</title>
        <authorList>
            <person name="Bradwell K.R."/>
            <person name="Koparde V.N."/>
            <person name="Matveyev A.V."/>
            <person name="Serrano M.G."/>
            <person name="Alves J.M."/>
            <person name="Parikh H."/>
            <person name="Huang B."/>
            <person name="Lee V."/>
            <person name="Espinosa-Alvarez O."/>
            <person name="Ortiz P.A."/>
            <person name="Costa-Martins A.G."/>
            <person name="Teixeira M.M."/>
            <person name="Buck G.A."/>
        </authorList>
    </citation>
    <scope>NUCLEOTIDE SEQUENCE [LARGE SCALE GENOMIC DNA]</scope>
    <source>
        <strain evidence="2 3">AM80</strain>
    </source>
</reference>
<gene>
    <name evidence="2" type="ORF">TraAM80_03684</name>
</gene>
<evidence type="ECO:0000313" key="2">
    <source>
        <dbReference type="EMBL" id="RNF07050.1"/>
    </source>
</evidence>
<keyword evidence="1" id="KW-1133">Transmembrane helix</keyword>
<evidence type="ECO:0000313" key="3">
    <source>
        <dbReference type="Proteomes" id="UP000283634"/>
    </source>
</evidence>
<keyword evidence="1" id="KW-0472">Membrane</keyword>
<dbReference type="OrthoDB" id="249507at2759"/>
<dbReference type="OMA" id="MVSSPNC"/>
<sequence length="318" mass="35269">MLDHEGQAKALLPPGLKRQQRDHVMTGLYAVDNAAASFPMNGIYASMEMTLSEKLTAWVQSLGKPLRCTSCRLRIKMTEKTVVYRLISKYHVGDASERQFAFIFPVSGCSGALTSLLARINKSVVLGQLVRAENGASGQLLRVVAATGTPDETSTDKPHTRNVATYSITPNASDVLDGKAAEVGAEIIVETQWISKEMASCSPHMLQISYSFVCAPRLPDEIVCRTAFSYPLKMVSSPNCRIGGGTLSWKLRRRSCKIWLTPQNAAKMLRRDDKVFILTFYFQNTLHAEYKPGPLGPVFLVIFLFLILWMMLTKDLSV</sequence>
<dbReference type="EMBL" id="MKGL01000095">
    <property type="protein sequence ID" value="RNF07050.1"/>
    <property type="molecule type" value="Genomic_DNA"/>
</dbReference>
<dbReference type="Proteomes" id="UP000283634">
    <property type="component" value="Unassembled WGS sequence"/>
</dbReference>
<proteinExistence type="predicted"/>
<comment type="caution">
    <text evidence="2">The sequence shown here is derived from an EMBL/GenBank/DDBJ whole genome shotgun (WGS) entry which is preliminary data.</text>
</comment>